<evidence type="ECO:0000313" key="3">
    <source>
        <dbReference type="EMBL" id="GJE76478.1"/>
    </source>
</evidence>
<keyword evidence="2" id="KW-0732">Signal</keyword>
<proteinExistence type="predicted"/>
<dbReference type="EMBL" id="BPRE01000009">
    <property type="protein sequence ID" value="GJE76478.1"/>
    <property type="molecule type" value="Genomic_DNA"/>
</dbReference>
<keyword evidence="4" id="KW-1185">Reference proteome</keyword>
<evidence type="ECO:0000256" key="2">
    <source>
        <dbReference type="SAM" id="SignalP"/>
    </source>
</evidence>
<dbReference type="RefSeq" id="WP_137827373.1">
    <property type="nucleotide sequence ID" value="NZ_BPRE01000009.1"/>
</dbReference>
<protein>
    <submittedName>
        <fullName evidence="3">Uncharacterized protein</fullName>
    </submittedName>
</protein>
<evidence type="ECO:0000256" key="1">
    <source>
        <dbReference type="SAM" id="MobiDB-lite"/>
    </source>
</evidence>
<reference evidence="3" key="1">
    <citation type="journal article" date="2021" name="Front. Microbiol.">
        <title>Comprehensive Comparative Genomics and Phenotyping of Methylobacterium Species.</title>
        <authorList>
            <person name="Alessa O."/>
            <person name="Ogura Y."/>
            <person name="Fujitani Y."/>
            <person name="Takami H."/>
            <person name="Hayashi T."/>
            <person name="Sahin N."/>
            <person name="Tani A."/>
        </authorList>
    </citation>
    <scope>NUCLEOTIDE SEQUENCE</scope>
    <source>
        <strain evidence="3">DSM 14458</strain>
    </source>
</reference>
<feature type="chain" id="PRO_5045354984" evidence="2">
    <location>
        <begin position="26"/>
        <end position="84"/>
    </location>
</feature>
<evidence type="ECO:0000313" key="4">
    <source>
        <dbReference type="Proteomes" id="UP001055093"/>
    </source>
</evidence>
<comment type="caution">
    <text evidence="3">The sequence shown here is derived from an EMBL/GenBank/DDBJ whole genome shotgun (WGS) entry which is preliminary data.</text>
</comment>
<reference evidence="3" key="2">
    <citation type="submission" date="2021-08" db="EMBL/GenBank/DDBJ databases">
        <authorList>
            <person name="Tani A."/>
            <person name="Ola A."/>
            <person name="Ogura Y."/>
            <person name="Katsura K."/>
            <person name="Hayashi T."/>
        </authorList>
    </citation>
    <scope>NUCLEOTIDE SEQUENCE</scope>
    <source>
        <strain evidence="3">DSM 14458</strain>
    </source>
</reference>
<feature type="signal peptide" evidence="2">
    <location>
        <begin position="1"/>
        <end position="25"/>
    </location>
</feature>
<sequence>MRASIFRILLGSLCLALSCPPEALAARKAKATAKPPVEAAAPVAPAEKPGTTWTAAEPAHCSQARRKLWQESEGWIVKTVSVCR</sequence>
<name>A0ABQ4UYJ4_9HYPH</name>
<feature type="compositionally biased region" description="Low complexity" evidence="1">
    <location>
        <begin position="35"/>
        <end position="49"/>
    </location>
</feature>
<dbReference type="PROSITE" id="PS51257">
    <property type="entry name" value="PROKAR_LIPOPROTEIN"/>
    <property type="match status" value="1"/>
</dbReference>
<dbReference type="Proteomes" id="UP001055093">
    <property type="component" value="Unassembled WGS sequence"/>
</dbReference>
<accession>A0ABQ4UYJ4</accession>
<feature type="region of interest" description="Disordered" evidence="1">
    <location>
        <begin position="35"/>
        <end position="58"/>
    </location>
</feature>
<gene>
    <name evidence="3" type="ORF">BGCPKDLD_3072</name>
</gene>
<organism evidence="3 4">
    <name type="scientific">Methylorubrum suomiense</name>
    <dbReference type="NCBI Taxonomy" id="144191"/>
    <lineage>
        <taxon>Bacteria</taxon>
        <taxon>Pseudomonadati</taxon>
        <taxon>Pseudomonadota</taxon>
        <taxon>Alphaproteobacteria</taxon>
        <taxon>Hyphomicrobiales</taxon>
        <taxon>Methylobacteriaceae</taxon>
        <taxon>Methylorubrum</taxon>
    </lineage>
</organism>